<evidence type="ECO:0000313" key="2">
    <source>
        <dbReference type="EMBL" id="VDN04201.1"/>
    </source>
</evidence>
<keyword evidence="3" id="KW-1185">Reference proteome</keyword>
<evidence type="ECO:0000313" key="4">
    <source>
        <dbReference type="WBParaSite" id="TCLT_0000681801-mRNA-1"/>
    </source>
</evidence>
<reference evidence="4" key="1">
    <citation type="submission" date="2017-02" db="UniProtKB">
        <authorList>
            <consortium name="WormBaseParasite"/>
        </authorList>
    </citation>
    <scope>IDENTIFICATION</scope>
</reference>
<protein>
    <submittedName>
        <fullName evidence="4">MSP domain-containing protein</fullName>
    </submittedName>
</protein>
<name>A0A0N5D1T0_THECL</name>
<accession>A0A0N5D1T0</accession>
<feature type="compositionally biased region" description="Polar residues" evidence="1">
    <location>
        <begin position="133"/>
        <end position="196"/>
    </location>
</feature>
<feature type="region of interest" description="Disordered" evidence="1">
    <location>
        <begin position="133"/>
        <end position="205"/>
    </location>
</feature>
<dbReference type="EMBL" id="UYYF01004446">
    <property type="protein sequence ID" value="VDN04201.1"/>
    <property type="molecule type" value="Genomic_DNA"/>
</dbReference>
<evidence type="ECO:0000313" key="3">
    <source>
        <dbReference type="Proteomes" id="UP000276776"/>
    </source>
</evidence>
<dbReference type="AlphaFoldDB" id="A0A0N5D1T0"/>
<dbReference type="Proteomes" id="UP000276776">
    <property type="component" value="Unassembled WGS sequence"/>
</dbReference>
<evidence type="ECO:0000256" key="1">
    <source>
        <dbReference type="SAM" id="MobiDB-lite"/>
    </source>
</evidence>
<dbReference type="STRING" id="103827.A0A0N5D1T0"/>
<dbReference type="WBParaSite" id="TCLT_0000681801-mRNA-1">
    <property type="protein sequence ID" value="TCLT_0000681801-mRNA-1"/>
    <property type="gene ID" value="TCLT_0000681801"/>
</dbReference>
<proteinExistence type="predicted"/>
<sequence>MNISHHEESLIKTIKNHVITISVRHNNKSKSQIHSPEKRNISSDKLLAKKQKQNRNSQSLLFTTALQRKRTLTQISTITISTKHVVQSQQQADLRPSYPQQQANLRPTYPQQQADLRPTYPQQQADLRSTYPQQQANLRPSYPQQQAKLRPSYPQQQENLRPTYPQQQANVRPSYPQQQANVRPSYPQRPQSTTKTPAELQPDSESSELLAYIRNKQINTLEERNISSGNESDLLEDMKKFEKKVELVHKPSPTTLIIRNIAVERTVPVDANIVDKTTTEFEMPQKFDIIRITTTQ</sequence>
<gene>
    <name evidence="2" type="ORF">TCLT_LOCUS6807</name>
</gene>
<reference evidence="2 3" key="2">
    <citation type="submission" date="2018-11" db="EMBL/GenBank/DDBJ databases">
        <authorList>
            <consortium name="Pathogen Informatics"/>
        </authorList>
    </citation>
    <scope>NUCLEOTIDE SEQUENCE [LARGE SCALE GENOMIC DNA]</scope>
</reference>
<organism evidence="4">
    <name type="scientific">Thelazia callipaeda</name>
    <name type="common">Oriental eyeworm</name>
    <name type="synonym">Parasitic nematode</name>
    <dbReference type="NCBI Taxonomy" id="103827"/>
    <lineage>
        <taxon>Eukaryota</taxon>
        <taxon>Metazoa</taxon>
        <taxon>Ecdysozoa</taxon>
        <taxon>Nematoda</taxon>
        <taxon>Chromadorea</taxon>
        <taxon>Rhabditida</taxon>
        <taxon>Spirurina</taxon>
        <taxon>Spiruromorpha</taxon>
        <taxon>Thelazioidea</taxon>
        <taxon>Thelaziidae</taxon>
        <taxon>Thelazia</taxon>
    </lineage>
</organism>